<evidence type="ECO:0000256" key="2">
    <source>
        <dbReference type="ARBA" id="ARBA00022603"/>
    </source>
</evidence>
<keyword evidence="2" id="KW-0489">Methyltransferase</keyword>
<feature type="binding site" evidence="5">
    <location>
        <position position="91"/>
    </location>
    <ligand>
        <name>S-adenosyl-L-methionine</name>
        <dbReference type="ChEBI" id="CHEBI:59789"/>
    </ligand>
</feature>
<dbReference type="GO" id="GO:0008170">
    <property type="term" value="F:N-methyltransferase activity"/>
    <property type="evidence" value="ECO:0007669"/>
    <property type="project" value="TreeGrafter"/>
</dbReference>
<dbReference type="PANTHER" id="PTHR10867:SF41">
    <property type="entry name" value="NICOTINAMIDE N-METHYLTRANSFERASE"/>
    <property type="match status" value="1"/>
</dbReference>
<dbReference type="GO" id="GO:0032259">
    <property type="term" value="P:methylation"/>
    <property type="evidence" value="ECO:0007669"/>
    <property type="project" value="UniProtKB-KW"/>
</dbReference>
<dbReference type="InterPro" id="IPR029063">
    <property type="entry name" value="SAM-dependent_MTases_sf"/>
</dbReference>
<feature type="binding site" evidence="5">
    <location>
        <position position="26"/>
    </location>
    <ligand>
        <name>S-adenosyl-L-methionine</name>
        <dbReference type="ChEBI" id="CHEBI:59789"/>
    </ligand>
</feature>
<protein>
    <recommendedName>
        <fullName evidence="8">Nicotinamide N-methyltransferase-like</fullName>
    </recommendedName>
</protein>
<evidence type="ECO:0000313" key="7">
    <source>
        <dbReference type="Proteomes" id="UP001181693"/>
    </source>
</evidence>
<name>A0AAV2ZP44_PYXAD</name>
<dbReference type="InterPro" id="IPR000940">
    <property type="entry name" value="NNMT_TEMT_trans"/>
</dbReference>
<evidence type="ECO:0000256" key="4">
    <source>
        <dbReference type="ARBA" id="ARBA00022691"/>
    </source>
</evidence>
<dbReference type="AlphaFoldDB" id="A0AAV2ZP44"/>
<evidence type="ECO:0008006" key="8">
    <source>
        <dbReference type="Google" id="ProtNLM"/>
    </source>
</evidence>
<sequence>MEVLSTSEDHAYDKDFDSRKYLDMFYGVDPQTQEIDKESVFLLKFLKNVFSSGHVQGDSLVEIGAGPSIHHILSACENFKKIYLTDYFEGNLQEIEKWLKGDREAFDWTPYLKFVCYIENHRSSEEEKAEKIRSKVSLMKCDVTKANPLQPNSLPHADCVIIAGCLICACKKTEDFKTAIKNIVSLIRPGGHLIISDYLGATYYMVGEAKFQLLSLDENIVREAVAESECEIEEFTMFTDFTIPEKVFDCKNVFCLLARKH</sequence>
<dbReference type="GO" id="GO:0008757">
    <property type="term" value="F:S-adenosylmethionine-dependent methyltransferase activity"/>
    <property type="evidence" value="ECO:0007669"/>
    <property type="project" value="UniProtKB-ARBA"/>
</dbReference>
<dbReference type="PIRSF" id="PIRSF000384">
    <property type="entry name" value="PNMTase"/>
    <property type="match status" value="1"/>
</dbReference>
<dbReference type="FunFam" id="3.40.50.150:FF:000065">
    <property type="entry name" value="Phenylethanolamine N-methyltransferase"/>
    <property type="match status" value="1"/>
</dbReference>
<dbReference type="NCBIfam" id="NF041360">
    <property type="entry name" value="GntF_guanitoxin"/>
    <property type="match status" value="1"/>
</dbReference>
<reference evidence="6" key="1">
    <citation type="thesis" date="2020" institute="ProQuest LLC" country="789 East Eisenhower Parkway, Ann Arbor, MI, USA">
        <title>Comparative Genomics and Chromosome Evolution.</title>
        <authorList>
            <person name="Mudd A.B."/>
        </authorList>
    </citation>
    <scope>NUCLEOTIDE SEQUENCE</scope>
    <source>
        <strain evidence="6">1538</strain>
        <tissue evidence="6">Blood</tissue>
    </source>
</reference>
<comment type="caution">
    <text evidence="6">The sequence shown here is derived from an EMBL/GenBank/DDBJ whole genome shotgun (WGS) entry which is preliminary data.</text>
</comment>
<keyword evidence="3" id="KW-0808">Transferase</keyword>
<dbReference type="SUPFAM" id="SSF53335">
    <property type="entry name" value="S-adenosyl-L-methionine-dependent methyltransferases"/>
    <property type="match status" value="1"/>
</dbReference>
<dbReference type="Proteomes" id="UP001181693">
    <property type="component" value="Unassembled WGS sequence"/>
</dbReference>
<feature type="binding site" evidence="5">
    <location>
        <begin position="64"/>
        <end position="65"/>
    </location>
    <ligand>
        <name>S-adenosyl-L-methionine</name>
        <dbReference type="ChEBI" id="CHEBI:59789"/>
    </ligand>
</feature>
<dbReference type="PROSITE" id="PS51681">
    <property type="entry name" value="SAM_MT_NNMT_PNMT_TEMT"/>
    <property type="match status" value="1"/>
</dbReference>
<dbReference type="EMBL" id="DYDO01000011">
    <property type="protein sequence ID" value="DBA16249.1"/>
    <property type="molecule type" value="Genomic_DNA"/>
</dbReference>
<organism evidence="6 7">
    <name type="scientific">Pyxicephalus adspersus</name>
    <name type="common">African bullfrog</name>
    <dbReference type="NCBI Taxonomy" id="30357"/>
    <lineage>
        <taxon>Eukaryota</taxon>
        <taxon>Metazoa</taxon>
        <taxon>Chordata</taxon>
        <taxon>Craniata</taxon>
        <taxon>Vertebrata</taxon>
        <taxon>Euteleostomi</taxon>
        <taxon>Amphibia</taxon>
        <taxon>Batrachia</taxon>
        <taxon>Anura</taxon>
        <taxon>Neobatrachia</taxon>
        <taxon>Ranoidea</taxon>
        <taxon>Pyxicephalidae</taxon>
        <taxon>Pyxicephalinae</taxon>
        <taxon>Pyxicephalus</taxon>
    </lineage>
</organism>
<dbReference type="InterPro" id="IPR053384">
    <property type="entry name" value="SAM-dep_methyltransferase"/>
</dbReference>
<dbReference type="PANTHER" id="PTHR10867">
    <property type="entry name" value="NNMT/PNMT/TEMT FAMILY MEMBER"/>
    <property type="match status" value="1"/>
</dbReference>
<feature type="binding site" evidence="5">
    <location>
        <position position="21"/>
    </location>
    <ligand>
        <name>S-adenosyl-L-methionine</name>
        <dbReference type="ChEBI" id="CHEBI:59789"/>
    </ligand>
</feature>
<evidence type="ECO:0000256" key="3">
    <source>
        <dbReference type="ARBA" id="ARBA00022679"/>
    </source>
</evidence>
<evidence type="ECO:0000313" key="6">
    <source>
        <dbReference type="EMBL" id="DBA16249.1"/>
    </source>
</evidence>
<accession>A0AAV2ZP44</accession>
<proteinExistence type="inferred from homology"/>
<evidence type="ECO:0000256" key="5">
    <source>
        <dbReference type="PIRSR" id="PIRSR000384-1"/>
    </source>
</evidence>
<keyword evidence="7" id="KW-1185">Reference proteome</keyword>
<dbReference type="Gene3D" id="3.40.50.150">
    <property type="entry name" value="Vaccinia Virus protein VP39"/>
    <property type="match status" value="1"/>
</dbReference>
<keyword evidence="4 5" id="KW-0949">S-adenosyl-L-methionine</keyword>
<dbReference type="Pfam" id="PF01234">
    <property type="entry name" value="NNMT_PNMT_TEMT"/>
    <property type="match status" value="1"/>
</dbReference>
<dbReference type="GO" id="GO:0005829">
    <property type="term" value="C:cytosol"/>
    <property type="evidence" value="ECO:0007669"/>
    <property type="project" value="TreeGrafter"/>
</dbReference>
<feature type="binding site" evidence="5">
    <location>
        <position position="86"/>
    </location>
    <ligand>
        <name>S-adenosyl-L-methionine</name>
        <dbReference type="ChEBI" id="CHEBI:59789"/>
    </ligand>
</feature>
<gene>
    <name evidence="6" type="ORF">GDO54_003661</name>
</gene>
<comment type="similarity">
    <text evidence="1">Belongs to the class I-like SAM-binding methyltransferase superfamily. NNMT/PNMT/TEMT family.</text>
</comment>
<feature type="binding site" evidence="5">
    <location>
        <begin position="142"/>
        <end position="143"/>
    </location>
    <ligand>
        <name>S-adenosyl-L-methionine</name>
        <dbReference type="ChEBI" id="CHEBI:59789"/>
    </ligand>
</feature>
<evidence type="ECO:0000256" key="1">
    <source>
        <dbReference type="ARBA" id="ARBA00007996"/>
    </source>
</evidence>